<protein>
    <submittedName>
        <fullName evidence="1">Uncharacterized protein</fullName>
    </submittedName>
</protein>
<dbReference type="EMBL" id="JAHLUH010000014">
    <property type="protein sequence ID" value="KAG7725082.1"/>
    <property type="molecule type" value="Genomic_DNA"/>
</dbReference>
<evidence type="ECO:0000313" key="2">
    <source>
        <dbReference type="EMBL" id="KAG7767862.1"/>
    </source>
</evidence>
<evidence type="ECO:0000313" key="4">
    <source>
        <dbReference type="Proteomes" id="UP000738402"/>
    </source>
</evidence>
<dbReference type="AlphaFoldDB" id="A0AAN6D2A6"/>
<name>A0AAN6D2A6_9ASCO</name>
<accession>A0AAN6D2A6</accession>
<dbReference type="Proteomes" id="UP000697297">
    <property type="component" value="Unassembled WGS sequence"/>
</dbReference>
<gene>
    <name evidence="1" type="ORF">KL933_004515</name>
    <name evidence="2" type="ORF">KL946_000680</name>
</gene>
<sequence length="66" mass="7804">MQIAKPEKLCRYPTETFLPQLYYNSDNFDPVSRTINIVRPSLVEDGFWWSTLNLSGHRLKEIEETD</sequence>
<dbReference type="Proteomes" id="UP000738402">
    <property type="component" value="Unassembled WGS sequence"/>
</dbReference>
<reference evidence="1 3" key="1">
    <citation type="journal article" date="2021" name="G3 (Bethesda)">
        <title>Genomic diversity, chromosomal rearrangements, and interspecies hybridization in the ogataea polymorpha species complex.</title>
        <authorList>
            <person name="Hanson S.J."/>
            <person name="Cinneide E.O."/>
            <person name="Salzberg L.I."/>
            <person name="Wolfe K.H."/>
            <person name="McGowan J."/>
            <person name="Fitzpatrick D.A."/>
            <person name="Matlin K."/>
        </authorList>
    </citation>
    <scope>NUCLEOTIDE SEQUENCE</scope>
    <source>
        <strain evidence="2">81-436-3</strain>
        <strain evidence="1">83-405-1</strain>
    </source>
</reference>
<dbReference type="EMBL" id="JAHLUN010000002">
    <property type="protein sequence ID" value="KAG7767862.1"/>
    <property type="molecule type" value="Genomic_DNA"/>
</dbReference>
<keyword evidence="3" id="KW-1185">Reference proteome</keyword>
<evidence type="ECO:0000313" key="1">
    <source>
        <dbReference type="EMBL" id="KAG7725082.1"/>
    </source>
</evidence>
<comment type="caution">
    <text evidence="1">The sequence shown here is derived from an EMBL/GenBank/DDBJ whole genome shotgun (WGS) entry which is preliminary data.</text>
</comment>
<organism evidence="1 4">
    <name type="scientific">Ogataea haglerorum</name>
    <dbReference type="NCBI Taxonomy" id="1937702"/>
    <lineage>
        <taxon>Eukaryota</taxon>
        <taxon>Fungi</taxon>
        <taxon>Dikarya</taxon>
        <taxon>Ascomycota</taxon>
        <taxon>Saccharomycotina</taxon>
        <taxon>Pichiomycetes</taxon>
        <taxon>Pichiales</taxon>
        <taxon>Pichiaceae</taxon>
        <taxon>Ogataea</taxon>
    </lineage>
</organism>
<proteinExistence type="predicted"/>
<evidence type="ECO:0000313" key="3">
    <source>
        <dbReference type="Proteomes" id="UP000697297"/>
    </source>
</evidence>